<dbReference type="PANTHER" id="PTHR11932">
    <property type="entry name" value="CULLIN"/>
    <property type="match status" value="1"/>
</dbReference>
<dbReference type="InterPro" id="IPR045093">
    <property type="entry name" value="Cullin"/>
</dbReference>
<dbReference type="InterPro" id="IPR016159">
    <property type="entry name" value="Cullin_repeat-like_dom_sf"/>
</dbReference>
<evidence type="ECO:0000256" key="1">
    <source>
        <dbReference type="ARBA" id="ARBA00006019"/>
    </source>
</evidence>
<dbReference type="InterPro" id="IPR016158">
    <property type="entry name" value="Cullin_homology"/>
</dbReference>
<keyword evidence="2" id="KW-1017">Isopeptide bond</keyword>
<dbReference type="Gene3D" id="1.20.1310.10">
    <property type="entry name" value="Cullin Repeats"/>
    <property type="match status" value="4"/>
</dbReference>
<organism evidence="8 9">
    <name type="scientific">Obba rivulosa</name>
    <dbReference type="NCBI Taxonomy" id="1052685"/>
    <lineage>
        <taxon>Eukaryota</taxon>
        <taxon>Fungi</taxon>
        <taxon>Dikarya</taxon>
        <taxon>Basidiomycota</taxon>
        <taxon>Agaricomycotina</taxon>
        <taxon>Agaricomycetes</taxon>
        <taxon>Polyporales</taxon>
        <taxon>Gelatoporiaceae</taxon>
        <taxon>Obba</taxon>
    </lineage>
</organism>
<dbReference type="GO" id="GO:0031625">
    <property type="term" value="F:ubiquitin protein ligase binding"/>
    <property type="evidence" value="ECO:0007669"/>
    <property type="project" value="InterPro"/>
</dbReference>
<reference evidence="8 9" key="1">
    <citation type="submission" date="2016-07" db="EMBL/GenBank/DDBJ databases">
        <title>Draft genome of the white-rot fungus Obba rivulosa 3A-2.</title>
        <authorList>
            <consortium name="DOE Joint Genome Institute"/>
            <person name="Miettinen O."/>
            <person name="Riley R."/>
            <person name="Acob R."/>
            <person name="Barry K."/>
            <person name="Cullen D."/>
            <person name="De Vries R."/>
            <person name="Hainaut M."/>
            <person name="Hatakka A."/>
            <person name="Henrissat B."/>
            <person name="Hilden K."/>
            <person name="Kuo R."/>
            <person name="Labutti K."/>
            <person name="Lipzen A."/>
            <person name="Makela M.R."/>
            <person name="Sandor L."/>
            <person name="Spatafora J.W."/>
            <person name="Grigoriev I.V."/>
            <person name="Hibbett D.S."/>
        </authorList>
    </citation>
    <scope>NUCLEOTIDE SEQUENCE [LARGE SCALE GENOMIC DNA]</scope>
    <source>
        <strain evidence="8 9">3A-2</strain>
    </source>
</reference>
<accession>A0A8E2DQY7</accession>
<dbReference type="SMART" id="SM00884">
    <property type="entry name" value="Cullin_Nedd8"/>
    <property type="match status" value="1"/>
</dbReference>
<dbReference type="GO" id="GO:0006511">
    <property type="term" value="P:ubiquitin-dependent protein catabolic process"/>
    <property type="evidence" value="ECO:0007669"/>
    <property type="project" value="InterPro"/>
</dbReference>
<dbReference type="Pfam" id="PF26557">
    <property type="entry name" value="Cullin_AB"/>
    <property type="match status" value="1"/>
</dbReference>
<dbReference type="Gene3D" id="1.10.10.10">
    <property type="entry name" value="Winged helix-like DNA-binding domain superfamily/Winged helix DNA-binding domain"/>
    <property type="match status" value="1"/>
</dbReference>
<evidence type="ECO:0000256" key="5">
    <source>
        <dbReference type="RuleBase" id="RU003829"/>
    </source>
</evidence>
<protein>
    <submittedName>
        <fullName evidence="8">Cullin-domain-containing protein</fullName>
    </submittedName>
</protein>
<evidence type="ECO:0000256" key="6">
    <source>
        <dbReference type="SAM" id="MobiDB-lite"/>
    </source>
</evidence>
<dbReference type="InterPro" id="IPR019559">
    <property type="entry name" value="Cullin_neddylation_domain"/>
</dbReference>
<evidence type="ECO:0000256" key="3">
    <source>
        <dbReference type="ARBA" id="ARBA00022843"/>
    </source>
</evidence>
<evidence type="ECO:0000313" key="8">
    <source>
        <dbReference type="EMBL" id="OCH94183.1"/>
    </source>
</evidence>
<dbReference type="Pfam" id="PF00888">
    <property type="entry name" value="Cullin"/>
    <property type="match status" value="1"/>
</dbReference>
<proteinExistence type="inferred from homology"/>
<dbReference type="SUPFAM" id="SSF46785">
    <property type="entry name" value="Winged helix' DNA-binding domain"/>
    <property type="match status" value="1"/>
</dbReference>
<evidence type="ECO:0000256" key="2">
    <source>
        <dbReference type="ARBA" id="ARBA00022499"/>
    </source>
</evidence>
<feature type="domain" description="Cullin family profile" evidence="7">
    <location>
        <begin position="460"/>
        <end position="689"/>
    </location>
</feature>
<dbReference type="SUPFAM" id="SSF74788">
    <property type="entry name" value="Cullin repeat-like"/>
    <property type="match status" value="1"/>
</dbReference>
<dbReference type="FunFam" id="1.10.10.10:FF:000014">
    <property type="entry name" value="Cullin 1"/>
    <property type="match status" value="1"/>
</dbReference>
<dbReference type="Gene3D" id="3.30.230.130">
    <property type="entry name" value="Cullin, Chain C, Domain 2"/>
    <property type="match status" value="1"/>
</dbReference>
<dbReference type="SMART" id="SM00182">
    <property type="entry name" value="CULLIN"/>
    <property type="match status" value="1"/>
</dbReference>
<dbReference type="InterPro" id="IPR059120">
    <property type="entry name" value="Cullin-like_AB"/>
</dbReference>
<dbReference type="OrthoDB" id="27073at2759"/>
<dbReference type="InterPro" id="IPR001373">
    <property type="entry name" value="Cullin_N"/>
</dbReference>
<keyword evidence="9" id="KW-1185">Reference proteome</keyword>
<dbReference type="InterPro" id="IPR036317">
    <property type="entry name" value="Cullin_homology_sf"/>
</dbReference>
<dbReference type="EMBL" id="KV722346">
    <property type="protein sequence ID" value="OCH94183.1"/>
    <property type="molecule type" value="Genomic_DNA"/>
</dbReference>
<dbReference type="PROSITE" id="PS50069">
    <property type="entry name" value="CULLIN_2"/>
    <property type="match status" value="1"/>
</dbReference>
<dbReference type="InterPro" id="IPR036388">
    <property type="entry name" value="WH-like_DNA-bd_sf"/>
</dbReference>
<feature type="region of interest" description="Disordered" evidence="6">
    <location>
        <begin position="27"/>
        <end position="60"/>
    </location>
</feature>
<evidence type="ECO:0000256" key="4">
    <source>
        <dbReference type="PROSITE-ProRule" id="PRU00330"/>
    </source>
</evidence>
<dbReference type="Pfam" id="PF10557">
    <property type="entry name" value="Cullin_Nedd8"/>
    <property type="match status" value="1"/>
</dbReference>
<dbReference type="AlphaFoldDB" id="A0A8E2DQY7"/>
<sequence>MTDVYTLFTLPQTSNAFTAFRSTVGSYSEPGSASPPRKIARLADDSDSASASRSRVHAVAGADGGRPISITIIGSPAQGTGKQGGDDLALVRRCVRVLLDKSRYEPLPATYEQVYRACRTVVCVYGQGDTLFETVKLELEKCVNNLANGLLQDKRLDAFIETCAWFEKQIGLLESMVAYLDRLYVANKKDIPETHALAYSLFEQRIFQNVDIVNRLQSNIQEWVTWERKNGAQHPLRDRISVLIKHLQRHGQYHNIFELFYLDLTQTFYLNESQACVEDDKMDAKTFVRHCENRRDQEQQRAKEVLPEGSLDEILAVTDKSLLTDRLDWLAKGALKPLIESKSEGALKMMYRLFARVDGLKLLCAAWKAFVQSAVKTIVTDAEHDEEMVPRLLDFKAFADRLVAYAFVDEVPPIVEAPQPHASSSKVQLSAPASIRVPNQEFGYALMDAFAVGFKARRNKPAEMIAKHLDRAMRKGQKGRKDEDFEAELDAMLGLYRFTDDKDVFRTFYHRALAKRLLLERSASDDFEKAMLKKLKEQYDPEFGMGDHMFTDLALSRDLMREYIDHRARLGDSSYAQKLSVMVLQRSFWPFAARKHDIDLAVSMQEELKRYSDFYKSKHQGRKLDWDHSLGTATLKARFDAGEKELSVSLYQAAVLLLFNEGADIAFPDIKAQTRMEDVELRRTLQSLACGKKRVLKKQPPGKDVNDGDTFQFNADFTDPRYQVHINSIQVKETPEESKRTQTLIEGDRKHALDAAIVRIMKARKELSYQQLTAATVEAVKNHFKPDVSSIKQRIQSLVEQEYLRRDEEDMNKYIYVA</sequence>
<evidence type="ECO:0000259" key="7">
    <source>
        <dbReference type="PROSITE" id="PS50069"/>
    </source>
</evidence>
<comment type="similarity">
    <text evidence="1 4 5">Belongs to the cullin family.</text>
</comment>
<evidence type="ECO:0000313" key="9">
    <source>
        <dbReference type="Proteomes" id="UP000250043"/>
    </source>
</evidence>
<name>A0A8E2DQY7_9APHY</name>
<dbReference type="SUPFAM" id="SSF75632">
    <property type="entry name" value="Cullin homology domain"/>
    <property type="match status" value="1"/>
</dbReference>
<gene>
    <name evidence="8" type="ORF">OBBRIDRAFT_832015</name>
</gene>
<dbReference type="InterPro" id="IPR036390">
    <property type="entry name" value="WH_DNA-bd_sf"/>
</dbReference>
<keyword evidence="3" id="KW-0832">Ubl conjugation</keyword>
<dbReference type="Proteomes" id="UP000250043">
    <property type="component" value="Unassembled WGS sequence"/>
</dbReference>